<dbReference type="Proteomes" id="UP001233172">
    <property type="component" value="Unassembled WGS sequence"/>
</dbReference>
<evidence type="ECO:0000313" key="2">
    <source>
        <dbReference type="Proteomes" id="UP001233172"/>
    </source>
</evidence>
<accession>A0AAD8EWX7</accession>
<dbReference type="EMBL" id="JASAOG010000228">
    <property type="protein sequence ID" value="KAK0042965.1"/>
    <property type="molecule type" value="Genomic_DNA"/>
</dbReference>
<dbReference type="AlphaFoldDB" id="A0AAD8EWX7"/>
<protein>
    <submittedName>
        <fullName evidence="1">Uncharacterized protein</fullName>
    </submittedName>
</protein>
<proteinExistence type="predicted"/>
<name>A0AAD8EWX7_BIOPF</name>
<sequence length="168" mass="17881">MCATLRRSHFDAGSFGARSSDESRHTGQTFPVLGVITKIISVEYRTSILWPRLSELITGSPLLGYTSSARSHLKAARCQGSRFIWSQKKSTITAALKNSAITAALKKNTITTALKNSAITEALKNSAITAALKNNAITAALKNSAITEALKNSAITVALKNSAISTEE</sequence>
<keyword evidence="2" id="KW-1185">Reference proteome</keyword>
<organism evidence="1 2">
    <name type="scientific">Biomphalaria pfeifferi</name>
    <name type="common">Bloodfluke planorb</name>
    <name type="synonym">Freshwater snail</name>
    <dbReference type="NCBI Taxonomy" id="112525"/>
    <lineage>
        <taxon>Eukaryota</taxon>
        <taxon>Metazoa</taxon>
        <taxon>Spiralia</taxon>
        <taxon>Lophotrochozoa</taxon>
        <taxon>Mollusca</taxon>
        <taxon>Gastropoda</taxon>
        <taxon>Heterobranchia</taxon>
        <taxon>Euthyneura</taxon>
        <taxon>Panpulmonata</taxon>
        <taxon>Hygrophila</taxon>
        <taxon>Lymnaeoidea</taxon>
        <taxon>Planorbidae</taxon>
        <taxon>Biomphalaria</taxon>
    </lineage>
</organism>
<comment type="caution">
    <text evidence="1">The sequence shown here is derived from an EMBL/GenBank/DDBJ whole genome shotgun (WGS) entry which is preliminary data.</text>
</comment>
<reference evidence="1" key="2">
    <citation type="submission" date="2023-04" db="EMBL/GenBank/DDBJ databases">
        <authorList>
            <person name="Bu L."/>
            <person name="Lu L."/>
            <person name="Laidemitt M.R."/>
            <person name="Zhang S.M."/>
            <person name="Mutuku M."/>
            <person name="Mkoji G."/>
            <person name="Steinauer M."/>
            <person name="Loker E.S."/>
        </authorList>
    </citation>
    <scope>NUCLEOTIDE SEQUENCE</scope>
    <source>
        <strain evidence="1">KasaAsao</strain>
        <tissue evidence="1">Whole Snail</tissue>
    </source>
</reference>
<evidence type="ECO:0000313" key="1">
    <source>
        <dbReference type="EMBL" id="KAK0042965.1"/>
    </source>
</evidence>
<gene>
    <name evidence="1" type="ORF">Bpfe_027629</name>
</gene>
<reference evidence="1" key="1">
    <citation type="journal article" date="2023" name="PLoS Negl. Trop. Dis.">
        <title>A genome sequence for Biomphalaria pfeifferi, the major vector snail for the human-infecting parasite Schistosoma mansoni.</title>
        <authorList>
            <person name="Bu L."/>
            <person name="Lu L."/>
            <person name="Laidemitt M.R."/>
            <person name="Zhang S.M."/>
            <person name="Mutuku M."/>
            <person name="Mkoji G."/>
            <person name="Steinauer M."/>
            <person name="Loker E.S."/>
        </authorList>
    </citation>
    <scope>NUCLEOTIDE SEQUENCE</scope>
    <source>
        <strain evidence="1">KasaAsao</strain>
    </source>
</reference>